<evidence type="ECO:0000256" key="6">
    <source>
        <dbReference type="ARBA" id="ARBA00023033"/>
    </source>
</evidence>
<gene>
    <name evidence="8" type="ORF">LX83_004789</name>
</gene>
<dbReference type="PROSITE" id="PS00086">
    <property type="entry name" value="CYTOCHROME_P450"/>
    <property type="match status" value="1"/>
</dbReference>
<evidence type="ECO:0008006" key="10">
    <source>
        <dbReference type="Google" id="ProtNLM"/>
    </source>
</evidence>
<dbReference type="PANTHER" id="PTHR46696">
    <property type="entry name" value="P450, PUTATIVE (EUROFUNG)-RELATED"/>
    <property type="match status" value="1"/>
</dbReference>
<dbReference type="InterPro" id="IPR036396">
    <property type="entry name" value="Cyt_P450_sf"/>
</dbReference>
<dbReference type="EMBL" id="JAMTCK010000012">
    <property type="protein sequence ID" value="MCP2167915.1"/>
    <property type="molecule type" value="Genomic_DNA"/>
</dbReference>
<dbReference type="SUPFAM" id="SSF48264">
    <property type="entry name" value="Cytochrome P450"/>
    <property type="match status" value="1"/>
</dbReference>
<dbReference type="Gene3D" id="1.10.630.10">
    <property type="entry name" value="Cytochrome P450"/>
    <property type="match status" value="1"/>
</dbReference>
<keyword evidence="3 7" id="KW-0479">Metal-binding</keyword>
<dbReference type="InterPro" id="IPR002397">
    <property type="entry name" value="Cyt_P450_B"/>
</dbReference>
<evidence type="ECO:0000256" key="3">
    <source>
        <dbReference type="ARBA" id="ARBA00022723"/>
    </source>
</evidence>
<dbReference type="GO" id="GO:0020037">
    <property type="term" value="F:heme binding"/>
    <property type="evidence" value="ECO:0007669"/>
    <property type="project" value="InterPro"/>
</dbReference>
<dbReference type="GO" id="GO:0004497">
    <property type="term" value="F:monooxygenase activity"/>
    <property type="evidence" value="ECO:0007669"/>
    <property type="project" value="UniProtKB-KW"/>
</dbReference>
<evidence type="ECO:0000256" key="5">
    <source>
        <dbReference type="ARBA" id="ARBA00023004"/>
    </source>
</evidence>
<dbReference type="Proteomes" id="UP001206128">
    <property type="component" value="Unassembled WGS sequence"/>
</dbReference>
<keyword evidence="4 7" id="KW-0560">Oxidoreductase</keyword>
<evidence type="ECO:0000256" key="4">
    <source>
        <dbReference type="ARBA" id="ARBA00023002"/>
    </source>
</evidence>
<sequence>MSTQEFATHSPGTAALTFDDAYFANPYPTLARLREASPVHRVTTPDGHPAWLVTREADVRAGLADPRLALDKAHARDGYRGFSLPPALDASLLNRDGADHARLRRLVSGSFTPRRVEALRARVAAIAEGLADRVAGALAEHGRADLVAEFAVPLPLAVVGDMLGVPEADRRAFAQWTTGLLAPRHHEQAAESVRAIQRFLVALIAARRAEPGEDLLSAWISARDEDDRLSENELVSMAFLVLLAGIENVTHAISHGTVVLLRHPGQLAALRADADLLSSAVEELLRVAVPAPVAIRRFATEDLEIGGVRIPAGDTVMLGVASAHRDAARFTDPDRVDLGRADNPHLAFGYGPHYCVGAPLARIELRVAFATLLRRFPNLALAVPEDELRWRPSFRSHGLLELPVTG</sequence>
<evidence type="ECO:0000256" key="7">
    <source>
        <dbReference type="RuleBase" id="RU000461"/>
    </source>
</evidence>
<dbReference type="InterPro" id="IPR017972">
    <property type="entry name" value="Cyt_P450_CS"/>
</dbReference>
<dbReference type="CDD" id="cd11029">
    <property type="entry name" value="CYP107-like"/>
    <property type="match status" value="1"/>
</dbReference>
<evidence type="ECO:0000256" key="1">
    <source>
        <dbReference type="ARBA" id="ARBA00010617"/>
    </source>
</evidence>
<dbReference type="RefSeq" id="WP_253775756.1">
    <property type="nucleotide sequence ID" value="NZ_JAMTCK010000012.1"/>
</dbReference>
<dbReference type="PRINTS" id="PR00359">
    <property type="entry name" value="BP450"/>
</dbReference>
<comment type="caution">
    <text evidence="8">The sequence shown here is derived from an EMBL/GenBank/DDBJ whole genome shotgun (WGS) entry which is preliminary data.</text>
</comment>
<keyword evidence="2 7" id="KW-0349">Heme</keyword>
<dbReference type="FunFam" id="1.10.630.10:FF:000018">
    <property type="entry name" value="Cytochrome P450 monooxygenase"/>
    <property type="match status" value="1"/>
</dbReference>
<dbReference type="GO" id="GO:0005506">
    <property type="term" value="F:iron ion binding"/>
    <property type="evidence" value="ECO:0007669"/>
    <property type="project" value="InterPro"/>
</dbReference>
<name>A0AAE3KHY6_9PSEU</name>
<dbReference type="AlphaFoldDB" id="A0AAE3KHY6"/>
<accession>A0AAE3KHY6</accession>
<keyword evidence="6 7" id="KW-0503">Monooxygenase</keyword>
<dbReference type="Pfam" id="PF00067">
    <property type="entry name" value="p450"/>
    <property type="match status" value="1"/>
</dbReference>
<keyword evidence="5 7" id="KW-0408">Iron</keyword>
<reference evidence="8" key="1">
    <citation type="submission" date="2022-06" db="EMBL/GenBank/DDBJ databases">
        <title>Genomic Encyclopedia of Archaeal and Bacterial Type Strains, Phase II (KMG-II): from individual species to whole genera.</title>
        <authorList>
            <person name="Goeker M."/>
        </authorList>
    </citation>
    <scope>NUCLEOTIDE SEQUENCE</scope>
    <source>
        <strain evidence="8">DSM 43935</strain>
    </source>
</reference>
<comment type="similarity">
    <text evidence="1 7">Belongs to the cytochrome P450 family.</text>
</comment>
<evidence type="ECO:0000313" key="8">
    <source>
        <dbReference type="EMBL" id="MCP2167915.1"/>
    </source>
</evidence>
<protein>
    <recommendedName>
        <fullName evidence="10">Cytochrome P450</fullName>
    </recommendedName>
</protein>
<dbReference type="GO" id="GO:0016705">
    <property type="term" value="F:oxidoreductase activity, acting on paired donors, with incorporation or reduction of molecular oxygen"/>
    <property type="evidence" value="ECO:0007669"/>
    <property type="project" value="InterPro"/>
</dbReference>
<dbReference type="InterPro" id="IPR001128">
    <property type="entry name" value="Cyt_P450"/>
</dbReference>
<proteinExistence type="inferred from homology"/>
<dbReference type="PANTHER" id="PTHR46696:SF1">
    <property type="entry name" value="CYTOCHROME P450 YJIB-RELATED"/>
    <property type="match status" value="1"/>
</dbReference>
<evidence type="ECO:0000313" key="9">
    <source>
        <dbReference type="Proteomes" id="UP001206128"/>
    </source>
</evidence>
<organism evidence="8 9">
    <name type="scientific">Goodfellowiella coeruleoviolacea</name>
    <dbReference type="NCBI Taxonomy" id="334858"/>
    <lineage>
        <taxon>Bacteria</taxon>
        <taxon>Bacillati</taxon>
        <taxon>Actinomycetota</taxon>
        <taxon>Actinomycetes</taxon>
        <taxon>Pseudonocardiales</taxon>
        <taxon>Pseudonocardiaceae</taxon>
        <taxon>Goodfellowiella</taxon>
    </lineage>
</organism>
<evidence type="ECO:0000256" key="2">
    <source>
        <dbReference type="ARBA" id="ARBA00022617"/>
    </source>
</evidence>
<keyword evidence="9" id="KW-1185">Reference proteome</keyword>